<proteinExistence type="predicted"/>
<feature type="domain" description="HTH cro/C1-type" evidence="4">
    <location>
        <begin position="29"/>
        <end position="83"/>
    </location>
</feature>
<keyword evidence="1" id="KW-0805">Transcription regulation</keyword>
<evidence type="ECO:0000256" key="1">
    <source>
        <dbReference type="ARBA" id="ARBA00023015"/>
    </source>
</evidence>
<dbReference type="InterPro" id="IPR010982">
    <property type="entry name" value="Lambda_DNA-bd_dom_sf"/>
</dbReference>
<keyword evidence="6" id="KW-1185">Reference proteome</keyword>
<dbReference type="Proteomes" id="UP000250163">
    <property type="component" value="Chromosome MORIYA"/>
</dbReference>
<dbReference type="Gene3D" id="2.60.120.10">
    <property type="entry name" value="Jelly Rolls"/>
    <property type="match status" value="1"/>
</dbReference>
<dbReference type="GO" id="GO:0003700">
    <property type="term" value="F:DNA-binding transcription factor activity"/>
    <property type="evidence" value="ECO:0007669"/>
    <property type="project" value="TreeGrafter"/>
</dbReference>
<keyword evidence="2 5" id="KW-0238">DNA-binding</keyword>
<dbReference type="SUPFAM" id="SSF51182">
    <property type="entry name" value="RmlC-like cupins"/>
    <property type="match status" value="1"/>
</dbReference>
<keyword evidence="3" id="KW-0804">Transcription</keyword>
<dbReference type="GO" id="GO:0003677">
    <property type="term" value="F:DNA binding"/>
    <property type="evidence" value="ECO:0007669"/>
    <property type="project" value="UniProtKB-KW"/>
</dbReference>
<dbReference type="InterPro" id="IPR014710">
    <property type="entry name" value="RmlC-like_jellyroll"/>
</dbReference>
<protein>
    <submittedName>
        <fullName evidence="5">DNA-binding protein</fullName>
    </submittedName>
</protein>
<dbReference type="CDD" id="cd00093">
    <property type="entry name" value="HTH_XRE"/>
    <property type="match status" value="1"/>
</dbReference>
<dbReference type="InterPro" id="IPR001387">
    <property type="entry name" value="Cro/C1-type_HTH"/>
</dbReference>
<evidence type="ECO:0000259" key="4">
    <source>
        <dbReference type="PROSITE" id="PS50943"/>
    </source>
</evidence>
<dbReference type="Gene3D" id="1.10.260.40">
    <property type="entry name" value="lambda repressor-like DNA-binding domains"/>
    <property type="match status" value="1"/>
</dbReference>
<dbReference type="PANTHER" id="PTHR46797">
    <property type="entry name" value="HTH-TYPE TRANSCRIPTIONAL REGULATOR"/>
    <property type="match status" value="1"/>
</dbReference>
<dbReference type="KEGG" id="mya:MORIYA_1881"/>
<sequence length="214" mass="23944">MSYYQDNFTKRAFTKGIIINIHTSLGSRLKTARSNKGWSLDKTSQHTGVSKAMLGQIERGESSPTVVKLWNIANGFELPLSYFLTDLAQTQAETAANTSLNTALNKLQNSEDDIHIVTLFPYDALTKLEVFQITLDPQREHISAPHNAGVVEHIIAVDGSMEYFLALTADGIELEWHTLTQGESIKFNADQQHGYRNMTDKPVTFHNIISYTQA</sequence>
<name>A0A330LNX5_9GAMM</name>
<accession>A0A330LNX5</accession>
<dbReference type="SMART" id="SM00530">
    <property type="entry name" value="HTH_XRE"/>
    <property type="match status" value="1"/>
</dbReference>
<dbReference type="EMBL" id="LS483250">
    <property type="protein sequence ID" value="SQD78359.1"/>
    <property type="molecule type" value="Genomic_DNA"/>
</dbReference>
<dbReference type="AlphaFoldDB" id="A0A330LNX5"/>
<evidence type="ECO:0000313" key="6">
    <source>
        <dbReference type="Proteomes" id="UP000250163"/>
    </source>
</evidence>
<dbReference type="PANTHER" id="PTHR46797:SF23">
    <property type="entry name" value="HTH-TYPE TRANSCRIPTIONAL REGULATOR SUTR"/>
    <property type="match status" value="1"/>
</dbReference>
<dbReference type="SUPFAM" id="SSF47413">
    <property type="entry name" value="lambda repressor-like DNA-binding domains"/>
    <property type="match status" value="1"/>
</dbReference>
<reference evidence="6" key="1">
    <citation type="submission" date="2018-05" db="EMBL/GenBank/DDBJ databases">
        <authorList>
            <person name="Cea G.-C."/>
            <person name="William W."/>
        </authorList>
    </citation>
    <scope>NUCLEOTIDE SEQUENCE [LARGE SCALE GENOMIC DNA]</scope>
    <source>
        <strain evidence="6">DB21MT 5</strain>
    </source>
</reference>
<dbReference type="CDD" id="cd02209">
    <property type="entry name" value="cupin_XRE_C"/>
    <property type="match status" value="1"/>
</dbReference>
<dbReference type="InterPro" id="IPR050807">
    <property type="entry name" value="TransReg_Diox_bact_type"/>
</dbReference>
<gene>
    <name evidence="5" type="ORF">MORIYA_1881</name>
</gene>
<dbReference type="InterPro" id="IPR011051">
    <property type="entry name" value="RmlC_Cupin_sf"/>
</dbReference>
<dbReference type="Pfam" id="PF01381">
    <property type="entry name" value="HTH_3"/>
    <property type="match status" value="1"/>
</dbReference>
<dbReference type="PROSITE" id="PS50943">
    <property type="entry name" value="HTH_CROC1"/>
    <property type="match status" value="1"/>
</dbReference>
<evidence type="ECO:0000313" key="5">
    <source>
        <dbReference type="EMBL" id="SQD78359.1"/>
    </source>
</evidence>
<organism evidence="5 6">
    <name type="scientific">Moritella yayanosii</name>
    <dbReference type="NCBI Taxonomy" id="69539"/>
    <lineage>
        <taxon>Bacteria</taxon>
        <taxon>Pseudomonadati</taxon>
        <taxon>Pseudomonadota</taxon>
        <taxon>Gammaproteobacteria</taxon>
        <taxon>Alteromonadales</taxon>
        <taxon>Moritellaceae</taxon>
        <taxon>Moritella</taxon>
    </lineage>
</organism>
<dbReference type="RefSeq" id="WP_232011571.1">
    <property type="nucleotide sequence ID" value="NZ_LS483250.1"/>
</dbReference>
<dbReference type="GO" id="GO:0005829">
    <property type="term" value="C:cytosol"/>
    <property type="evidence" value="ECO:0007669"/>
    <property type="project" value="TreeGrafter"/>
</dbReference>
<evidence type="ECO:0000256" key="3">
    <source>
        <dbReference type="ARBA" id="ARBA00023163"/>
    </source>
</evidence>
<evidence type="ECO:0000256" key="2">
    <source>
        <dbReference type="ARBA" id="ARBA00023125"/>
    </source>
</evidence>